<sequence>MAMTKKHIFLIIVIIASLIAGFKLLKPEVQTQSESGIKITGNIKNKEVIEDGIEVIETNLKAVNKKDMPTYLSTLVKSAQEDTKEEMSQFFKEFTVENELLEIKVLDETTDRLLLQAQQKTTAPSDKKQKEKYRNHISTANHTLVKEDGEWKIAETIMTDTQFIN</sequence>
<dbReference type="Gene3D" id="3.10.450.50">
    <property type="match status" value="1"/>
</dbReference>
<reference evidence="1" key="1">
    <citation type="submission" date="2022-10" db="EMBL/GenBank/DDBJ databases">
        <title>Vagococcus sp. isolated from poultry meat.</title>
        <authorList>
            <person name="Johansson P."/>
            <person name="Bjorkroth J."/>
        </authorList>
    </citation>
    <scope>NUCLEOTIDE SEQUENCE</scope>
    <source>
        <strain evidence="1">PNs007</strain>
    </source>
</reference>
<organism evidence="1 2">
    <name type="scientific">Vagococcus proximus</name>
    <dbReference type="NCBI Taxonomy" id="2991417"/>
    <lineage>
        <taxon>Bacteria</taxon>
        <taxon>Bacillati</taxon>
        <taxon>Bacillota</taxon>
        <taxon>Bacilli</taxon>
        <taxon>Lactobacillales</taxon>
        <taxon>Enterococcaceae</taxon>
        <taxon>Vagococcus</taxon>
    </lineage>
</organism>
<evidence type="ECO:0000313" key="1">
    <source>
        <dbReference type="EMBL" id="MDF0480067.1"/>
    </source>
</evidence>
<gene>
    <name evidence="1" type="ORF">OL233_07150</name>
</gene>
<dbReference type="RefSeq" id="WP_275471656.1">
    <property type="nucleotide sequence ID" value="NZ_JAPDSH010000005.1"/>
</dbReference>
<comment type="caution">
    <text evidence="1">The sequence shown here is derived from an EMBL/GenBank/DDBJ whole genome shotgun (WGS) entry which is preliminary data.</text>
</comment>
<dbReference type="Proteomes" id="UP001147148">
    <property type="component" value="Unassembled WGS sequence"/>
</dbReference>
<proteinExistence type="predicted"/>
<protein>
    <recommendedName>
        <fullName evidence="3">DUF4878 domain-containing protein</fullName>
    </recommendedName>
</protein>
<name>A0ABT5X256_9ENTE</name>
<evidence type="ECO:0008006" key="3">
    <source>
        <dbReference type="Google" id="ProtNLM"/>
    </source>
</evidence>
<accession>A0ABT5X256</accession>
<keyword evidence="2" id="KW-1185">Reference proteome</keyword>
<dbReference type="EMBL" id="JAPDSH010000005">
    <property type="protein sequence ID" value="MDF0480067.1"/>
    <property type="molecule type" value="Genomic_DNA"/>
</dbReference>
<evidence type="ECO:0000313" key="2">
    <source>
        <dbReference type="Proteomes" id="UP001147148"/>
    </source>
</evidence>